<reference evidence="1 2" key="1">
    <citation type="submission" date="2016-12" db="EMBL/GenBank/DDBJ databases">
        <title>Complete genome sequence of Microbacterium aurum KACC 15219.</title>
        <authorList>
            <person name="Jung Y."/>
            <person name="Shin J.-H."/>
            <person name="Lee Y.-J."/>
            <person name="Yi H."/>
            <person name="Bahn Y.-S."/>
            <person name="Kim J.F."/>
            <person name="Lee D.-W."/>
        </authorList>
    </citation>
    <scope>NUCLEOTIDE SEQUENCE [LARGE SCALE GENOMIC DNA]</scope>
    <source>
        <strain evidence="1 2">KACC 15219</strain>
    </source>
</reference>
<protein>
    <recommendedName>
        <fullName evidence="3">Phenylalanyl-tRNA synthetase subunit beta</fullName>
    </recommendedName>
</protein>
<dbReference type="EMBL" id="CP018762">
    <property type="protein sequence ID" value="APZ33931.1"/>
    <property type="molecule type" value="Genomic_DNA"/>
</dbReference>
<dbReference type="Proteomes" id="UP000187185">
    <property type="component" value="Chromosome"/>
</dbReference>
<evidence type="ECO:0000313" key="2">
    <source>
        <dbReference type="Proteomes" id="UP000187185"/>
    </source>
</evidence>
<evidence type="ECO:0000313" key="1">
    <source>
        <dbReference type="EMBL" id="APZ33931.1"/>
    </source>
</evidence>
<dbReference type="KEGG" id="maur:BOH66_06410"/>
<name>A0A1P8U728_9MICO</name>
<proteinExistence type="predicted"/>
<accession>A0A1P8U728</accession>
<gene>
    <name evidence="1" type="ORF">BOH66_06410</name>
</gene>
<organism evidence="1 2">
    <name type="scientific">Microbacterium aurum</name>
    <dbReference type="NCBI Taxonomy" id="36805"/>
    <lineage>
        <taxon>Bacteria</taxon>
        <taxon>Bacillati</taxon>
        <taxon>Actinomycetota</taxon>
        <taxon>Actinomycetes</taxon>
        <taxon>Micrococcales</taxon>
        <taxon>Microbacteriaceae</taxon>
        <taxon>Microbacterium</taxon>
    </lineage>
</organism>
<evidence type="ECO:0008006" key="3">
    <source>
        <dbReference type="Google" id="ProtNLM"/>
    </source>
</evidence>
<sequence>MHWRRWRSQARTRIAATGPLQSLTIAELRLSEQPLTIDPHPHRRVRAWVRFGETPARVEAIVARWTPDAVGIRFTIGGASHRCWVWLGAVETI</sequence>
<keyword evidence="2" id="KW-1185">Reference proteome</keyword>
<dbReference type="AlphaFoldDB" id="A0A1P8U728"/>